<gene>
    <name evidence="1" type="ORF">CC78DRAFT_466186</name>
</gene>
<organism evidence="1 2">
    <name type="scientific">Lojkania enalia</name>
    <dbReference type="NCBI Taxonomy" id="147567"/>
    <lineage>
        <taxon>Eukaryota</taxon>
        <taxon>Fungi</taxon>
        <taxon>Dikarya</taxon>
        <taxon>Ascomycota</taxon>
        <taxon>Pezizomycotina</taxon>
        <taxon>Dothideomycetes</taxon>
        <taxon>Pleosporomycetidae</taxon>
        <taxon>Pleosporales</taxon>
        <taxon>Pleosporales incertae sedis</taxon>
        <taxon>Lojkania</taxon>
    </lineage>
</organism>
<dbReference type="OrthoDB" id="5169850at2759"/>
<evidence type="ECO:0000313" key="2">
    <source>
        <dbReference type="Proteomes" id="UP000800093"/>
    </source>
</evidence>
<reference evidence="2" key="1">
    <citation type="journal article" date="2020" name="Stud. Mycol.">
        <title>101 Dothideomycetes genomes: A test case for predicting lifestyles and emergence of pathogens.</title>
        <authorList>
            <person name="Haridas S."/>
            <person name="Albert R."/>
            <person name="Binder M."/>
            <person name="Bloem J."/>
            <person name="LaButti K."/>
            <person name="Salamov A."/>
            <person name="Andreopoulos B."/>
            <person name="Baker S."/>
            <person name="Barry K."/>
            <person name="Bills G."/>
            <person name="Bluhm B."/>
            <person name="Cannon C."/>
            <person name="Castanera R."/>
            <person name="Culley D."/>
            <person name="Daum C."/>
            <person name="Ezra D."/>
            <person name="Gonzalez J."/>
            <person name="Henrissat B."/>
            <person name="Kuo A."/>
            <person name="Liang C."/>
            <person name="Lipzen A."/>
            <person name="Lutzoni F."/>
            <person name="Magnuson J."/>
            <person name="Mondo S."/>
            <person name="Nolan M."/>
            <person name="Ohm R."/>
            <person name="Pangilinan J."/>
            <person name="Park H.-J."/>
            <person name="Ramirez L."/>
            <person name="Alfaro M."/>
            <person name="Sun H."/>
            <person name="Tritt A."/>
            <person name="Yoshinaga Y."/>
            <person name="Zwiers L.-H."/>
            <person name="Turgeon B."/>
            <person name="Goodwin S."/>
            <person name="Spatafora J."/>
            <person name="Crous P."/>
            <person name="Grigoriev I."/>
        </authorList>
    </citation>
    <scope>NUCLEOTIDE SEQUENCE [LARGE SCALE GENOMIC DNA]</scope>
    <source>
        <strain evidence="2">CBS 304.66</strain>
    </source>
</reference>
<keyword evidence="2" id="KW-1185">Reference proteome</keyword>
<evidence type="ECO:0000313" key="1">
    <source>
        <dbReference type="EMBL" id="KAF2263277.1"/>
    </source>
</evidence>
<protein>
    <submittedName>
        <fullName evidence="1">Uncharacterized protein</fullName>
    </submittedName>
</protein>
<proteinExistence type="predicted"/>
<comment type="caution">
    <text evidence="1">The sequence shown here is derived from an EMBL/GenBank/DDBJ whole genome shotgun (WGS) entry which is preliminary data.</text>
</comment>
<dbReference type="AlphaFoldDB" id="A0A9P4N2B9"/>
<dbReference type="EMBL" id="ML986628">
    <property type="protein sequence ID" value="KAF2263277.1"/>
    <property type="molecule type" value="Genomic_DNA"/>
</dbReference>
<accession>A0A9P4N2B9</accession>
<dbReference type="Proteomes" id="UP000800093">
    <property type="component" value="Unassembled WGS sequence"/>
</dbReference>
<name>A0A9P4N2B9_9PLEO</name>
<sequence length="266" mass="30149">MPNPLNPSTLPTRYEIRQLDSSHIPWAAIMFIHSNFFHSPICSVLYPAGVTARVHAASSVGTYLVTHQIIWGHSYGVFDTKYVFQRAESASVGGALYWDASERKGTGCWLDGLPARQLALSYDSIHPLDMAKLVPLIETVPYFATMYYVLEELDSREKAAWEAKGIGEVLFRSATFTRHDYEGKLLMAGLARWLMREAELKGFRTIQIECAHDTVTHVWSHPDKARRPYWGTIVSQIKPKPEIENEYEREMDGEMVVVKEVSKPSG</sequence>